<comment type="caution">
    <text evidence="4">The sequence shown here is derived from an EMBL/GenBank/DDBJ whole genome shotgun (WGS) entry which is preliminary data.</text>
</comment>
<dbReference type="GO" id="GO:0005634">
    <property type="term" value="C:nucleus"/>
    <property type="evidence" value="ECO:0007669"/>
    <property type="project" value="TreeGrafter"/>
</dbReference>
<feature type="region of interest" description="Disordered" evidence="2">
    <location>
        <begin position="623"/>
        <end position="671"/>
    </location>
</feature>
<feature type="region of interest" description="Disordered" evidence="2">
    <location>
        <begin position="1000"/>
        <end position="1036"/>
    </location>
</feature>
<name>A0A9P6NVK4_9BASI</name>
<feature type="compositionally biased region" description="Basic and acidic residues" evidence="2">
    <location>
        <begin position="641"/>
        <end position="652"/>
    </location>
</feature>
<proteinExistence type="inferred from homology"/>
<dbReference type="OrthoDB" id="28947at2759"/>
<dbReference type="Proteomes" id="UP000886653">
    <property type="component" value="Unassembled WGS sequence"/>
</dbReference>
<sequence length="1178" mass="135624">MTKLDSDIGSLIISKLNSNQIKQKSKTTSSEHKSTKTTINQSSEEKSKSFKKLNRSKNDQLNLNQVVNQLGGDKNDLKIIHQAEKDDQNEKIMELDQSSSDPKLANELEALVAELGLPGNNGKLNKRLNKSNSSKDKVEFKQVKENIKSTRLKENQVQKSLSTVSNESITSRKENKIESSKELNSNRKQDKKLQSNKEKESIQSEKIKQVTTQVNPQNSKKRFTDEELEARKTKEAAKAIQRRLEAVRASAAAVPTPVALPTESVNQNSTPTSGTSWLIEPKPVWYDTSYLPPLPLNSNQTNHALTTEKLTELKLRGEFVLNKISQEYLESLRPGNKNSSIKIGLAEADKSFINKILIGGTLKDKLNVLIMLISSSPLFSINHLNSILTLCKKKSREESNQSLKILINWLRGNNKENGINQSGLPNRKLKYFNDQINGLICVNQLRSKNINHNKKQQEIEFNGRVEGDEWLAIWCFEDWFKKWYFDLLSVIESISQDVLVFNRLQSVTYVYYLLNDKPEQEHNLLRLLINKLKDKDKSVCSRSSYYLLKLLEFHPNMKSILIREITNLILKIDLKQQNHHHGKYYGTITLNQIPLSKDNDESISNKLIEVYFELFKDLLGKEMNDDEEEEEEEEQNEDEIELNHKLEQEKQQKNKGKGKKKKDEINNEDPINETKTKLMSAILTGLNRSLPYSKLDQNIKILNELENLFKIIHSSTISVSIQALMILQQIIKIKTSLEDRFYRILYDFILDFRLINSISKHSLFLNLLFKSMKLDKSENRIIAFVRRIIQVLSFHQAPFICSTLVLLDDLFTNSGINFRKLLENSIPIEEKQVETDRSNTINNNDDDERTIMKYDGRKREPKYSNASSSPLLELIPLLSHYHPAVCLNVRELLEGKRVSSIVDTIEIHSLNQFLDRFIYKKLSKKKTIIKGPAIMQPNLHDRIGFINKINHHQKSKFDNNEVEELNSKSFVDKDLDEIEVDKIFFHKYFSQKFELKKMKEEKQKKKNNNQKLKLNLDNDEFGDFGGKGGSDDGSIETDIEEDEIWKAMKNSMGDLDGDVVGSEDDDDGFEDDEEFEGLVEDDKQDDEDDDGVSSTMIVEDMDDLMAFDESEEEEEPRTSGKKRNRTDEDENLLTRKSSESEKDRKKKKKKWGSGAAVFASADDYAELLEREGDGEENL</sequence>
<dbReference type="PANTHER" id="PTHR12048:SF0">
    <property type="entry name" value="CCAAT_ENHANCER-BINDING PROTEIN ZETA"/>
    <property type="match status" value="1"/>
</dbReference>
<evidence type="ECO:0000256" key="1">
    <source>
        <dbReference type="ARBA" id="ARBA00007797"/>
    </source>
</evidence>
<evidence type="ECO:0000313" key="4">
    <source>
        <dbReference type="EMBL" id="KAG0151113.1"/>
    </source>
</evidence>
<evidence type="ECO:0000313" key="5">
    <source>
        <dbReference type="Proteomes" id="UP000886653"/>
    </source>
</evidence>
<feature type="region of interest" description="Disordered" evidence="2">
    <location>
        <begin position="117"/>
        <end position="229"/>
    </location>
</feature>
<feature type="domain" description="CCAAT-binding factor" evidence="3">
    <location>
        <begin position="720"/>
        <end position="886"/>
    </location>
</feature>
<protein>
    <recommendedName>
        <fullName evidence="3">CCAAT-binding factor domain-containing protein</fullName>
    </recommendedName>
</protein>
<dbReference type="InterPro" id="IPR040155">
    <property type="entry name" value="CEBPZ/Mak21-like"/>
</dbReference>
<feature type="compositionally biased region" description="Acidic residues" evidence="2">
    <location>
        <begin position="1055"/>
        <end position="1091"/>
    </location>
</feature>
<feature type="compositionally biased region" description="Polar residues" evidence="2">
    <location>
        <begin position="157"/>
        <end position="169"/>
    </location>
</feature>
<feature type="compositionally biased region" description="Acidic residues" evidence="2">
    <location>
        <begin position="1099"/>
        <end position="1115"/>
    </location>
</feature>
<gene>
    <name evidence="4" type="ORF">CROQUDRAFT_130298</name>
</gene>
<dbReference type="PANTHER" id="PTHR12048">
    <property type="entry name" value="CCAAT-BINDING FACTOR-RELATED"/>
    <property type="match status" value="1"/>
</dbReference>
<dbReference type="InterPro" id="IPR005612">
    <property type="entry name" value="CCAAT-binding_factor"/>
</dbReference>
<comment type="similarity">
    <text evidence="1">Belongs to the CBF/MAK21 family.</text>
</comment>
<evidence type="ECO:0000256" key="2">
    <source>
        <dbReference type="SAM" id="MobiDB-lite"/>
    </source>
</evidence>
<dbReference type="Pfam" id="PF03914">
    <property type="entry name" value="CBF"/>
    <property type="match status" value="1"/>
</dbReference>
<feature type="compositionally biased region" description="Basic and acidic residues" evidence="2">
    <location>
        <begin position="133"/>
        <end position="156"/>
    </location>
</feature>
<evidence type="ECO:0000259" key="3">
    <source>
        <dbReference type="Pfam" id="PF03914"/>
    </source>
</evidence>
<dbReference type="InterPro" id="IPR016024">
    <property type="entry name" value="ARM-type_fold"/>
</dbReference>
<feature type="region of interest" description="Disordered" evidence="2">
    <location>
        <begin position="1051"/>
        <end position="1154"/>
    </location>
</feature>
<keyword evidence="5" id="KW-1185">Reference proteome</keyword>
<feature type="compositionally biased region" description="Basic and acidic residues" evidence="2">
    <location>
        <begin position="1132"/>
        <end position="1143"/>
    </location>
</feature>
<feature type="compositionally biased region" description="Basic and acidic residues" evidence="2">
    <location>
        <begin position="170"/>
        <end position="208"/>
    </location>
</feature>
<dbReference type="AlphaFoldDB" id="A0A9P6NVK4"/>
<dbReference type="SUPFAM" id="SSF48371">
    <property type="entry name" value="ARM repeat"/>
    <property type="match status" value="1"/>
</dbReference>
<feature type="region of interest" description="Disordered" evidence="2">
    <location>
        <begin position="19"/>
        <end position="60"/>
    </location>
</feature>
<feature type="compositionally biased region" description="Acidic residues" evidence="2">
    <location>
        <begin position="624"/>
        <end position="640"/>
    </location>
</feature>
<dbReference type="EMBL" id="MU167215">
    <property type="protein sequence ID" value="KAG0151113.1"/>
    <property type="molecule type" value="Genomic_DNA"/>
</dbReference>
<accession>A0A9P6NVK4</accession>
<reference evidence="4" key="1">
    <citation type="submission" date="2013-11" db="EMBL/GenBank/DDBJ databases">
        <title>Genome sequence of the fusiform rust pathogen reveals effectors for host alternation and coevolution with pine.</title>
        <authorList>
            <consortium name="DOE Joint Genome Institute"/>
            <person name="Smith K."/>
            <person name="Pendleton A."/>
            <person name="Kubisiak T."/>
            <person name="Anderson C."/>
            <person name="Salamov A."/>
            <person name="Aerts A."/>
            <person name="Riley R."/>
            <person name="Clum A."/>
            <person name="Lindquist E."/>
            <person name="Ence D."/>
            <person name="Campbell M."/>
            <person name="Kronenberg Z."/>
            <person name="Feau N."/>
            <person name="Dhillon B."/>
            <person name="Hamelin R."/>
            <person name="Burleigh J."/>
            <person name="Smith J."/>
            <person name="Yandell M."/>
            <person name="Nelson C."/>
            <person name="Grigoriev I."/>
            <person name="Davis J."/>
        </authorList>
    </citation>
    <scope>NUCLEOTIDE SEQUENCE</scope>
    <source>
        <strain evidence="4">G11</strain>
    </source>
</reference>
<organism evidence="4 5">
    <name type="scientific">Cronartium quercuum f. sp. fusiforme G11</name>
    <dbReference type="NCBI Taxonomy" id="708437"/>
    <lineage>
        <taxon>Eukaryota</taxon>
        <taxon>Fungi</taxon>
        <taxon>Dikarya</taxon>
        <taxon>Basidiomycota</taxon>
        <taxon>Pucciniomycotina</taxon>
        <taxon>Pucciniomycetes</taxon>
        <taxon>Pucciniales</taxon>
        <taxon>Coleosporiaceae</taxon>
        <taxon>Cronartium</taxon>
    </lineage>
</organism>